<accession>A0AB34J144</accession>
<organism evidence="1 2">
    <name type="scientific">Prymnesium parvum</name>
    <name type="common">Toxic golden alga</name>
    <dbReference type="NCBI Taxonomy" id="97485"/>
    <lineage>
        <taxon>Eukaryota</taxon>
        <taxon>Haptista</taxon>
        <taxon>Haptophyta</taxon>
        <taxon>Prymnesiophyceae</taxon>
        <taxon>Prymnesiales</taxon>
        <taxon>Prymnesiaceae</taxon>
        <taxon>Prymnesium</taxon>
    </lineage>
</organism>
<name>A0AB34J144_PRYPA</name>
<dbReference type="Proteomes" id="UP001515480">
    <property type="component" value="Unassembled WGS sequence"/>
</dbReference>
<proteinExistence type="predicted"/>
<reference evidence="1 2" key="1">
    <citation type="journal article" date="2024" name="Science">
        <title>Giant polyketide synthase enzymes in the biosynthesis of giant marine polyether toxins.</title>
        <authorList>
            <person name="Fallon T.R."/>
            <person name="Shende V.V."/>
            <person name="Wierzbicki I.H."/>
            <person name="Pendleton A.L."/>
            <person name="Watervoot N.F."/>
            <person name="Auber R.P."/>
            <person name="Gonzalez D.J."/>
            <person name="Wisecaver J.H."/>
            <person name="Moore B.S."/>
        </authorList>
    </citation>
    <scope>NUCLEOTIDE SEQUENCE [LARGE SCALE GENOMIC DNA]</scope>
    <source>
        <strain evidence="1 2">12B1</strain>
    </source>
</reference>
<protein>
    <submittedName>
        <fullName evidence="1">Uncharacterized protein</fullName>
    </submittedName>
</protein>
<comment type="caution">
    <text evidence="1">The sequence shown here is derived from an EMBL/GenBank/DDBJ whole genome shotgun (WGS) entry which is preliminary data.</text>
</comment>
<dbReference type="EMBL" id="JBGBPQ010000014">
    <property type="protein sequence ID" value="KAL1511157.1"/>
    <property type="molecule type" value="Genomic_DNA"/>
</dbReference>
<sequence>MLRTPQLEAAFRSYSAASASWEPFGDAAFPEVELVDFLRHSQARVSRCSKDELCSLFTPWADFITRLGDNPLAMLSPVGDGVLASALQLLHKADSASTERHSRLHREWCAQFVRRVSGGPPASPTPLDSLLAASGTPDDAWAAALTSEAAASLRLARRAARDAPRAAAAMRWAGAAAWWGGAPLRPLLYDACAAPPPACAEAIDAACAEAIDAAWAAGRRAVGAPAAARLWAARPRLLRARLEAAVLALHRSPRLLALAAVWAEAAEERGWGGGGDALVRMLPVLEPLALLYAGAEGEAHESLWHLASSCASATPLVLLQLLHSLSRLAAPLRRGVAPRGQSPPAPLRHLEWRLSMRRSFASLLFVGEEISRLLITQEAPPRDVWKAFTTSAGWGPCALLALVAGEPPPPVDWPAPHAEGWVHSLVLWQWQQPPQLAAWLAGVVESLRSTASHCGDDRGEPGGEAAELQRLLREWLSDAMRHEGAVEALVCQLALAGAVLAASPSLWLHAVAALLEERCGGVESGTAELLPWLWRLLAHARSAGCDQRTSPSPCNSGELADAVLLNVADWAERTMPEGNDATPLICVAQAFASFASGVASSAAIERLTSVVDRP</sequence>
<gene>
    <name evidence="1" type="ORF">AB1Y20_005974</name>
</gene>
<evidence type="ECO:0000313" key="1">
    <source>
        <dbReference type="EMBL" id="KAL1511157.1"/>
    </source>
</evidence>
<dbReference type="AlphaFoldDB" id="A0AB34J144"/>
<evidence type="ECO:0000313" key="2">
    <source>
        <dbReference type="Proteomes" id="UP001515480"/>
    </source>
</evidence>
<keyword evidence="2" id="KW-1185">Reference proteome</keyword>